<evidence type="ECO:0000313" key="1">
    <source>
        <dbReference type="EMBL" id="JAH26741.1"/>
    </source>
</evidence>
<proteinExistence type="predicted"/>
<dbReference type="AlphaFoldDB" id="A0A0E9RC99"/>
<reference evidence="1" key="1">
    <citation type="submission" date="2014-11" db="EMBL/GenBank/DDBJ databases">
        <authorList>
            <person name="Amaro Gonzalez C."/>
        </authorList>
    </citation>
    <scope>NUCLEOTIDE SEQUENCE</scope>
</reference>
<dbReference type="EMBL" id="GBXM01081836">
    <property type="protein sequence ID" value="JAH26741.1"/>
    <property type="molecule type" value="Transcribed_RNA"/>
</dbReference>
<sequence>MKTNHQFDLLQKKQQILLFLN</sequence>
<name>A0A0E9RC99_ANGAN</name>
<accession>A0A0E9RC99</accession>
<protein>
    <submittedName>
        <fullName evidence="1">Uncharacterized protein</fullName>
    </submittedName>
</protein>
<reference evidence="1" key="2">
    <citation type="journal article" date="2015" name="Fish Shellfish Immunol.">
        <title>Early steps in the European eel (Anguilla anguilla)-Vibrio vulnificus interaction in the gills: Role of the RtxA13 toxin.</title>
        <authorList>
            <person name="Callol A."/>
            <person name="Pajuelo D."/>
            <person name="Ebbesson L."/>
            <person name="Teles M."/>
            <person name="MacKenzie S."/>
            <person name="Amaro C."/>
        </authorList>
    </citation>
    <scope>NUCLEOTIDE SEQUENCE</scope>
</reference>
<organism evidence="1">
    <name type="scientific">Anguilla anguilla</name>
    <name type="common">European freshwater eel</name>
    <name type="synonym">Muraena anguilla</name>
    <dbReference type="NCBI Taxonomy" id="7936"/>
    <lineage>
        <taxon>Eukaryota</taxon>
        <taxon>Metazoa</taxon>
        <taxon>Chordata</taxon>
        <taxon>Craniata</taxon>
        <taxon>Vertebrata</taxon>
        <taxon>Euteleostomi</taxon>
        <taxon>Actinopterygii</taxon>
        <taxon>Neopterygii</taxon>
        <taxon>Teleostei</taxon>
        <taxon>Anguilliformes</taxon>
        <taxon>Anguillidae</taxon>
        <taxon>Anguilla</taxon>
    </lineage>
</organism>